<keyword evidence="2" id="KW-1185">Reference proteome</keyword>
<reference evidence="1 2" key="1">
    <citation type="journal article" date="2019" name="New Phytol.">
        <title>Comparative genomics reveals unique wood-decay strategies and fruiting body development in the Schizophyllaceae.</title>
        <authorList>
            <person name="Almasi E."/>
            <person name="Sahu N."/>
            <person name="Krizsan K."/>
            <person name="Balint B."/>
            <person name="Kovacs G.M."/>
            <person name="Kiss B."/>
            <person name="Cseklye J."/>
            <person name="Drula E."/>
            <person name="Henrissat B."/>
            <person name="Nagy I."/>
            <person name="Chovatia M."/>
            <person name="Adam C."/>
            <person name="LaButti K."/>
            <person name="Lipzen A."/>
            <person name="Riley R."/>
            <person name="Grigoriev I.V."/>
            <person name="Nagy L.G."/>
        </authorList>
    </citation>
    <scope>NUCLEOTIDE SEQUENCE [LARGE SCALE GENOMIC DNA]</scope>
    <source>
        <strain evidence="1 2">NL-1724</strain>
    </source>
</reference>
<evidence type="ECO:0000313" key="1">
    <source>
        <dbReference type="EMBL" id="TRM63655.1"/>
    </source>
</evidence>
<organism evidence="1 2">
    <name type="scientific">Schizophyllum amplum</name>
    <dbReference type="NCBI Taxonomy" id="97359"/>
    <lineage>
        <taxon>Eukaryota</taxon>
        <taxon>Fungi</taxon>
        <taxon>Dikarya</taxon>
        <taxon>Basidiomycota</taxon>
        <taxon>Agaricomycotina</taxon>
        <taxon>Agaricomycetes</taxon>
        <taxon>Agaricomycetidae</taxon>
        <taxon>Agaricales</taxon>
        <taxon>Schizophyllaceae</taxon>
        <taxon>Schizophyllum</taxon>
    </lineage>
</organism>
<dbReference type="Proteomes" id="UP000320762">
    <property type="component" value="Unassembled WGS sequence"/>
</dbReference>
<proteinExistence type="predicted"/>
<dbReference type="AlphaFoldDB" id="A0A550CFS6"/>
<name>A0A550CFS6_9AGAR</name>
<protein>
    <submittedName>
        <fullName evidence="1">Uncharacterized protein</fullName>
    </submittedName>
</protein>
<dbReference type="EMBL" id="VDMD01000009">
    <property type="protein sequence ID" value="TRM63655.1"/>
    <property type="molecule type" value="Genomic_DNA"/>
</dbReference>
<comment type="caution">
    <text evidence="1">The sequence shown here is derived from an EMBL/GenBank/DDBJ whole genome shotgun (WGS) entry which is preliminary data.</text>
</comment>
<gene>
    <name evidence="1" type="ORF">BD626DRAFT_274808</name>
</gene>
<sequence length="151" mass="17381">MAMGDRNLGSGALSPPDQVKYSKQVHPLVPSSRRPISIQLPARSPQGRPAELGSDFALRLNVYASFKTLHGRHYRPNHHDRYQRGWAVATVTRSTFPIMIRDVHTASPSDKCSPESPDSLEYRVLDLVHRIWRIEIYVLQRTRRRRPRCSE</sequence>
<evidence type="ECO:0000313" key="2">
    <source>
        <dbReference type="Proteomes" id="UP000320762"/>
    </source>
</evidence>
<accession>A0A550CFS6</accession>